<proteinExistence type="predicted"/>
<protein>
    <recommendedName>
        <fullName evidence="5">RNA-binding protein</fullName>
    </recommendedName>
</protein>
<evidence type="ECO:0000313" key="3">
    <source>
        <dbReference type="EMBL" id="GBF31911.1"/>
    </source>
</evidence>
<dbReference type="Proteomes" id="UP000239549">
    <property type="component" value="Unassembled WGS sequence"/>
</dbReference>
<dbReference type="OrthoDB" id="1683515at2"/>
<organism evidence="3 4">
    <name type="scientific">Desulfocucumis palustris</name>
    <dbReference type="NCBI Taxonomy" id="1898651"/>
    <lineage>
        <taxon>Bacteria</taxon>
        <taxon>Bacillati</taxon>
        <taxon>Bacillota</taxon>
        <taxon>Clostridia</taxon>
        <taxon>Eubacteriales</taxon>
        <taxon>Desulfocucumaceae</taxon>
        <taxon>Desulfocucumis</taxon>
    </lineage>
</organism>
<name>A0A2L2XDK9_9FIRM</name>
<dbReference type="SUPFAM" id="SSF50104">
    <property type="entry name" value="Translation proteins SH3-like domain"/>
    <property type="match status" value="1"/>
</dbReference>
<keyword evidence="1" id="KW-0689">Ribosomal protein</keyword>
<evidence type="ECO:0000313" key="4">
    <source>
        <dbReference type="Proteomes" id="UP000239549"/>
    </source>
</evidence>
<evidence type="ECO:0000256" key="2">
    <source>
        <dbReference type="ARBA" id="ARBA00023274"/>
    </source>
</evidence>
<comment type="caution">
    <text evidence="3">The sequence shown here is derived from an EMBL/GenBank/DDBJ whole genome shotgun (WGS) entry which is preliminary data.</text>
</comment>
<dbReference type="Gene3D" id="2.30.30.30">
    <property type="match status" value="1"/>
</dbReference>
<dbReference type="RefSeq" id="WP_104370518.1">
    <property type="nucleotide sequence ID" value="NZ_BFAV01000004.1"/>
</dbReference>
<dbReference type="InterPro" id="IPR041985">
    <property type="entry name" value="Ribosomal_eL14_KOW"/>
</dbReference>
<keyword evidence="2" id="KW-0687">Ribonucleoprotein</keyword>
<reference evidence="4" key="1">
    <citation type="submission" date="2018-02" db="EMBL/GenBank/DDBJ databases">
        <title>Genome sequence of Desulfocucumis palustris strain NAW-5.</title>
        <authorList>
            <person name="Watanabe M."/>
            <person name="Kojima H."/>
            <person name="Fukui M."/>
        </authorList>
    </citation>
    <scope>NUCLEOTIDE SEQUENCE [LARGE SCALE GENOMIC DNA]</scope>
    <source>
        <strain evidence="4">NAW-5</strain>
    </source>
</reference>
<dbReference type="AlphaFoldDB" id="A0A2L2XDK9"/>
<dbReference type="CDD" id="cd06088">
    <property type="entry name" value="KOW_RPL14"/>
    <property type="match status" value="1"/>
</dbReference>
<accession>A0A2L2XDK9</accession>
<sequence>MDEQLSPGQLVVSMAGRDRGKYYLVLEKTVNNMVRVVDGEYRKVSGPKKKNVKHLAPMPQTHAEFAEKLKSGRKITDLDVRKALKEMLSADSAEPE</sequence>
<dbReference type="GO" id="GO:0005840">
    <property type="term" value="C:ribosome"/>
    <property type="evidence" value="ECO:0007669"/>
    <property type="project" value="UniProtKB-KW"/>
</dbReference>
<dbReference type="EMBL" id="BFAV01000004">
    <property type="protein sequence ID" value="GBF31911.1"/>
    <property type="molecule type" value="Genomic_DNA"/>
</dbReference>
<keyword evidence="4" id="KW-1185">Reference proteome</keyword>
<gene>
    <name evidence="3" type="ORF">DCCM_0095</name>
</gene>
<evidence type="ECO:0000256" key="1">
    <source>
        <dbReference type="ARBA" id="ARBA00022980"/>
    </source>
</evidence>
<evidence type="ECO:0008006" key="5">
    <source>
        <dbReference type="Google" id="ProtNLM"/>
    </source>
</evidence>
<dbReference type="GO" id="GO:1990904">
    <property type="term" value="C:ribonucleoprotein complex"/>
    <property type="evidence" value="ECO:0007669"/>
    <property type="project" value="UniProtKB-KW"/>
</dbReference>
<dbReference type="InterPro" id="IPR014722">
    <property type="entry name" value="Rib_uL2_dom2"/>
</dbReference>
<dbReference type="InterPro" id="IPR008991">
    <property type="entry name" value="Translation_prot_SH3-like_sf"/>
</dbReference>